<feature type="region of interest" description="Disordered" evidence="1">
    <location>
        <begin position="73"/>
        <end position="153"/>
    </location>
</feature>
<dbReference type="Proteomes" id="UP000694551">
    <property type="component" value="Unplaced"/>
</dbReference>
<dbReference type="PANTHER" id="PTHR12496:SF2">
    <property type="entry name" value="METHYLTRANSFERASE-LIKE PROTEIN 25B"/>
    <property type="match status" value="1"/>
</dbReference>
<keyword evidence="3" id="KW-1185">Reference proteome</keyword>
<protein>
    <submittedName>
        <fullName evidence="2">Uncharacterized protein</fullName>
    </submittedName>
</protein>
<evidence type="ECO:0000313" key="3">
    <source>
        <dbReference type="Proteomes" id="UP000694551"/>
    </source>
</evidence>
<dbReference type="AlphaFoldDB" id="A0A8D0FII6"/>
<dbReference type="InterPro" id="IPR052220">
    <property type="entry name" value="METTL25"/>
</dbReference>
<name>A0A8D0FII6_STROC</name>
<dbReference type="Ensembl" id="ENSSOCT00000018149.1">
    <property type="protein sequence ID" value="ENSSOCP00000017700.1"/>
    <property type="gene ID" value="ENSSOCG00000013300.1"/>
</dbReference>
<reference evidence="2" key="1">
    <citation type="submission" date="2025-08" db="UniProtKB">
        <authorList>
            <consortium name="Ensembl"/>
        </authorList>
    </citation>
    <scope>IDENTIFICATION</scope>
</reference>
<proteinExistence type="predicted"/>
<reference evidence="2" key="2">
    <citation type="submission" date="2025-09" db="UniProtKB">
        <authorList>
            <consortium name="Ensembl"/>
        </authorList>
    </citation>
    <scope>IDENTIFICATION</scope>
</reference>
<feature type="compositionally biased region" description="Low complexity" evidence="1">
    <location>
        <begin position="84"/>
        <end position="100"/>
    </location>
</feature>
<evidence type="ECO:0000256" key="1">
    <source>
        <dbReference type="SAM" id="MobiDB-lite"/>
    </source>
</evidence>
<evidence type="ECO:0000313" key="2">
    <source>
        <dbReference type="Ensembl" id="ENSSOCP00000017700.1"/>
    </source>
</evidence>
<dbReference type="PANTHER" id="PTHR12496">
    <property type="entry name" value="CGI-41 METHYLTRANSFERASE"/>
    <property type="match status" value="1"/>
</dbReference>
<organism evidence="2 3">
    <name type="scientific">Strix occidentalis caurina</name>
    <name type="common">northern spotted owl</name>
    <dbReference type="NCBI Taxonomy" id="311401"/>
    <lineage>
        <taxon>Eukaryota</taxon>
        <taxon>Metazoa</taxon>
        <taxon>Chordata</taxon>
        <taxon>Craniata</taxon>
        <taxon>Vertebrata</taxon>
        <taxon>Euteleostomi</taxon>
        <taxon>Archelosauria</taxon>
        <taxon>Archosauria</taxon>
        <taxon>Dinosauria</taxon>
        <taxon>Saurischia</taxon>
        <taxon>Theropoda</taxon>
        <taxon>Coelurosauria</taxon>
        <taxon>Aves</taxon>
        <taxon>Neognathae</taxon>
        <taxon>Neoaves</taxon>
        <taxon>Telluraves</taxon>
        <taxon>Strigiformes</taxon>
        <taxon>Strigidae</taxon>
        <taxon>Strix</taxon>
    </lineage>
</organism>
<sequence length="153" mass="15985">RPGHRHPPSARLHPLLRRHVKPKKQHEIRRLGKGHLSRFLAFGLGLSVTAVEGDGRLAAMAERFDQELLRELGKTGRDVTPQIRSPGAAPRGAGSGHRPAGLGGRGGHVGAAAQSGGFLQPHAAAGPAGGDPHPPRSPALPAGARWVLPPPPR</sequence>
<accession>A0A8D0FII6</accession>